<dbReference type="EMBL" id="BQNB010016547">
    <property type="protein sequence ID" value="GJT52994.1"/>
    <property type="molecule type" value="Genomic_DNA"/>
</dbReference>
<evidence type="ECO:0000259" key="2">
    <source>
        <dbReference type="PROSITE" id="PS50878"/>
    </source>
</evidence>
<dbReference type="InterPro" id="IPR050951">
    <property type="entry name" value="Retrovirus_Pol_polyprotein"/>
</dbReference>
<dbReference type="Gene3D" id="3.30.70.270">
    <property type="match status" value="2"/>
</dbReference>
<keyword evidence="3" id="KW-0548">Nucleotidyltransferase</keyword>
<organism evidence="3 4">
    <name type="scientific">Tanacetum coccineum</name>
    <dbReference type="NCBI Taxonomy" id="301880"/>
    <lineage>
        <taxon>Eukaryota</taxon>
        <taxon>Viridiplantae</taxon>
        <taxon>Streptophyta</taxon>
        <taxon>Embryophyta</taxon>
        <taxon>Tracheophyta</taxon>
        <taxon>Spermatophyta</taxon>
        <taxon>Magnoliopsida</taxon>
        <taxon>eudicotyledons</taxon>
        <taxon>Gunneridae</taxon>
        <taxon>Pentapetalae</taxon>
        <taxon>asterids</taxon>
        <taxon>campanulids</taxon>
        <taxon>Asterales</taxon>
        <taxon>Asteraceae</taxon>
        <taxon>Asteroideae</taxon>
        <taxon>Anthemideae</taxon>
        <taxon>Anthemidinae</taxon>
        <taxon>Tanacetum</taxon>
    </lineage>
</organism>
<protein>
    <submittedName>
        <fullName evidence="3">RNA-directed DNA polymerase</fullName>
    </submittedName>
</protein>
<dbReference type="GO" id="GO:0003964">
    <property type="term" value="F:RNA-directed DNA polymerase activity"/>
    <property type="evidence" value="ECO:0007669"/>
    <property type="project" value="UniProtKB-KW"/>
</dbReference>
<evidence type="ECO:0000313" key="4">
    <source>
        <dbReference type="Proteomes" id="UP001151760"/>
    </source>
</evidence>
<evidence type="ECO:0000256" key="1">
    <source>
        <dbReference type="ARBA" id="ARBA00023268"/>
    </source>
</evidence>
<evidence type="ECO:0000313" key="3">
    <source>
        <dbReference type="EMBL" id="GJT52994.1"/>
    </source>
</evidence>
<keyword evidence="4" id="KW-1185">Reference proteome</keyword>
<dbReference type="CDD" id="cd01647">
    <property type="entry name" value="RT_LTR"/>
    <property type="match status" value="1"/>
</dbReference>
<dbReference type="InterPro" id="IPR043502">
    <property type="entry name" value="DNA/RNA_pol_sf"/>
</dbReference>
<reference evidence="3" key="2">
    <citation type="submission" date="2022-01" db="EMBL/GenBank/DDBJ databases">
        <authorList>
            <person name="Yamashiro T."/>
            <person name="Shiraishi A."/>
            <person name="Satake H."/>
            <person name="Nakayama K."/>
        </authorList>
    </citation>
    <scope>NUCLEOTIDE SEQUENCE</scope>
</reference>
<dbReference type="Pfam" id="PF17921">
    <property type="entry name" value="Integrase_H2C2"/>
    <property type="match status" value="1"/>
</dbReference>
<keyword evidence="3" id="KW-0808">Transferase</keyword>
<dbReference type="InterPro" id="IPR043128">
    <property type="entry name" value="Rev_trsase/Diguanyl_cyclase"/>
</dbReference>
<dbReference type="Gene3D" id="1.10.340.70">
    <property type="match status" value="1"/>
</dbReference>
<dbReference type="PANTHER" id="PTHR37984:SF5">
    <property type="entry name" value="PROTEIN NYNRIN-LIKE"/>
    <property type="match status" value="1"/>
</dbReference>
<sequence length="471" mass="54062">MRPGDEWKTTFKTRDGLYEWMVMPFGLSNALSTFMRLMNQVFKPFIDHFVVVYFDDIVIYSTSLEQYLSHHLQIFSVLRAQKLYVNGKKCHILMTEVTFLGYIVTGSGIKIDLVKVESIISWPTPSTIHDIRSFHGLASFYRRFIWNFSSIIAPLTECIKGGRFTWTSEAAKAFDILKAKVTEAPILALPNFDKVFQVKCDASGVGIGGVLSQNQRPIAFFSEKLNDARRKYSTYDKEFYAIVRSLDTWRHYLLSNKFVMFSDHEALKFINGQHKLKPCHAKWVEFIQAFSFVIRHKVGPDNQVADALSRRHSLITTMQIRVQGFDSFRGLYCDDPDFREIWSKCDNGPFQQFSKLDGYLFKGARLCIPLCSLREAIILEGHAGGLAGHFGRDKTLALLREQFYWPKMERDVNRLLERCRTCHIAKTHSSNAGLYTPLSVLVAPWEDVSLDFVLGLPRTQQAKDSIIVVVD</sequence>
<keyword evidence="3" id="KW-0695">RNA-directed DNA polymerase</keyword>
<name>A0ABQ5EQ88_9ASTR</name>
<dbReference type="Pfam" id="PF00078">
    <property type="entry name" value="RVT_1"/>
    <property type="match status" value="1"/>
</dbReference>
<dbReference type="InterPro" id="IPR041577">
    <property type="entry name" value="RT_RNaseH_2"/>
</dbReference>
<reference evidence="3" key="1">
    <citation type="journal article" date="2022" name="Int. J. Mol. Sci.">
        <title>Draft Genome of Tanacetum Coccineum: Genomic Comparison of Closely Related Tanacetum-Family Plants.</title>
        <authorList>
            <person name="Yamashiro T."/>
            <person name="Shiraishi A."/>
            <person name="Nakayama K."/>
            <person name="Satake H."/>
        </authorList>
    </citation>
    <scope>NUCLEOTIDE SEQUENCE</scope>
</reference>
<dbReference type="CDD" id="cd09274">
    <property type="entry name" value="RNase_HI_RT_Ty3"/>
    <property type="match status" value="1"/>
</dbReference>
<gene>
    <name evidence="3" type="ORF">Tco_0988048</name>
</gene>
<comment type="caution">
    <text evidence="3">The sequence shown here is derived from an EMBL/GenBank/DDBJ whole genome shotgun (WGS) entry which is preliminary data.</text>
</comment>
<dbReference type="PROSITE" id="PS50878">
    <property type="entry name" value="RT_POL"/>
    <property type="match status" value="1"/>
</dbReference>
<proteinExistence type="predicted"/>
<dbReference type="InterPro" id="IPR041588">
    <property type="entry name" value="Integrase_H2C2"/>
</dbReference>
<accession>A0ABQ5EQ88</accession>
<dbReference type="Pfam" id="PF17919">
    <property type="entry name" value="RT_RNaseH_2"/>
    <property type="match status" value="1"/>
</dbReference>
<dbReference type="Proteomes" id="UP001151760">
    <property type="component" value="Unassembled WGS sequence"/>
</dbReference>
<dbReference type="InterPro" id="IPR000477">
    <property type="entry name" value="RT_dom"/>
</dbReference>
<dbReference type="Gene3D" id="3.10.10.10">
    <property type="entry name" value="HIV Type 1 Reverse Transcriptase, subunit A, domain 1"/>
    <property type="match status" value="1"/>
</dbReference>
<keyword evidence="1" id="KW-0511">Multifunctional enzyme</keyword>
<dbReference type="SUPFAM" id="SSF56672">
    <property type="entry name" value="DNA/RNA polymerases"/>
    <property type="match status" value="1"/>
</dbReference>
<dbReference type="PANTHER" id="PTHR37984">
    <property type="entry name" value="PROTEIN CBG26694"/>
    <property type="match status" value="1"/>
</dbReference>
<feature type="domain" description="Reverse transcriptase" evidence="2">
    <location>
        <begin position="1"/>
        <end position="104"/>
    </location>
</feature>